<evidence type="ECO:0000256" key="1">
    <source>
        <dbReference type="SAM" id="SignalP"/>
    </source>
</evidence>
<dbReference type="SUPFAM" id="SSF53850">
    <property type="entry name" value="Periplasmic binding protein-like II"/>
    <property type="match status" value="1"/>
</dbReference>
<sequence length="268" mass="29202">MKGIIFTSLLAASVSVTAQAETYTFGIVPQQSASRLASQWGPILTRLSLETGHNIEFATAADIPTFEENLRQGKYDFSYMNPYHYAVFSEASGYRALAKAKDKQIKGIIVVKKDSGITSIEQLNGQALAFPSPAAFAASILTRSDLQSAKVNFTPYYVSSHDSVYLSVAKGFYSAGGGILRTFNSLPEETRQQLTPIWSTKGYTPHAVAAHASVPENISQQIQQALVTLTDDPKSNVALSNLKIKAFTPAQDSDWDDVRNLNISLLEQ</sequence>
<feature type="signal peptide" evidence="1">
    <location>
        <begin position="1"/>
        <end position="20"/>
    </location>
</feature>
<evidence type="ECO:0000313" key="3">
    <source>
        <dbReference type="Proteomes" id="UP000006228"/>
    </source>
</evidence>
<dbReference type="EMBL" id="AEVT01000096">
    <property type="protein sequence ID" value="EGA68954.1"/>
    <property type="molecule type" value="Genomic_DNA"/>
</dbReference>
<dbReference type="Proteomes" id="UP000006228">
    <property type="component" value="Unassembled WGS sequence"/>
</dbReference>
<dbReference type="Gene3D" id="3.40.190.10">
    <property type="entry name" value="Periplasmic binding protein-like II"/>
    <property type="match status" value="2"/>
</dbReference>
<dbReference type="PANTHER" id="PTHR35841">
    <property type="entry name" value="PHOSPHONATES-BINDING PERIPLASMIC PROTEIN"/>
    <property type="match status" value="1"/>
</dbReference>
<dbReference type="PANTHER" id="PTHR35841:SF1">
    <property type="entry name" value="PHOSPHONATES-BINDING PERIPLASMIC PROTEIN"/>
    <property type="match status" value="1"/>
</dbReference>
<name>E8MAN3_PHOS4</name>
<reference evidence="2 3" key="1">
    <citation type="journal article" date="2012" name="Int. J. Syst. Evol. Microbiol.">
        <title>Vibrio caribbeanicus sp. nov., isolated from the marine sponge Scleritoderma cyanea.</title>
        <authorList>
            <person name="Hoffmann M."/>
            <person name="Monday S.R."/>
            <person name="Allard M.W."/>
            <person name="Strain E.A."/>
            <person name="Whittaker P."/>
            <person name="Naum M."/>
            <person name="McCarthy P.J."/>
            <person name="Lopez J.V."/>
            <person name="Fischer M."/>
            <person name="Brown E.W."/>
        </authorList>
    </citation>
    <scope>NUCLEOTIDE SEQUENCE [LARGE SCALE GENOMIC DNA]</scope>
    <source>
        <strain evidence="3">DSMZ 21326</strain>
    </source>
</reference>
<dbReference type="GeneID" id="95570672"/>
<dbReference type="OrthoDB" id="5343002at2"/>
<keyword evidence="1" id="KW-0732">Signal</keyword>
<dbReference type="RefSeq" id="WP_008079624.1">
    <property type="nucleotide sequence ID" value="NZ_AEVT01000096.1"/>
</dbReference>
<dbReference type="Pfam" id="PF12974">
    <property type="entry name" value="Phosphonate-bd"/>
    <property type="match status" value="1"/>
</dbReference>
<dbReference type="eggNOG" id="COG3221">
    <property type="taxonomic scope" value="Bacteria"/>
</dbReference>
<organism evidence="2 3">
    <name type="scientific">Vibrio sinaloensis DSM 21326</name>
    <dbReference type="NCBI Taxonomy" id="945550"/>
    <lineage>
        <taxon>Bacteria</taxon>
        <taxon>Pseudomonadati</taxon>
        <taxon>Pseudomonadota</taxon>
        <taxon>Gammaproteobacteria</taxon>
        <taxon>Vibrionales</taxon>
        <taxon>Vibrionaceae</taxon>
        <taxon>Vibrio</taxon>
        <taxon>Vibrio oreintalis group</taxon>
    </lineage>
</organism>
<dbReference type="AlphaFoldDB" id="E8MAN3"/>
<comment type="caution">
    <text evidence="2">The sequence shown here is derived from an EMBL/GenBank/DDBJ whole genome shotgun (WGS) entry which is preliminary data.</text>
</comment>
<feature type="chain" id="PRO_5003227922" evidence="1">
    <location>
        <begin position="21"/>
        <end position="268"/>
    </location>
</feature>
<protein>
    <submittedName>
        <fullName evidence="2">Phosphonate ABC transporter, periplasmic phosphonate-binding protein</fullName>
    </submittedName>
</protein>
<gene>
    <name evidence="2" type="ORF">VISI1226_21159</name>
</gene>
<evidence type="ECO:0000313" key="2">
    <source>
        <dbReference type="EMBL" id="EGA68954.1"/>
    </source>
</evidence>
<accession>E8MAN3</accession>
<proteinExistence type="predicted"/>